<dbReference type="InterPro" id="IPR034660">
    <property type="entry name" value="DinB/YfiT-like"/>
</dbReference>
<sequence length="58" mass="6631">MLPISVCWMMRTLVLLDVGESGMDEPMTKARLIETLQTRRAKWDAALAQVPQDRMTQP</sequence>
<gene>
    <name evidence="1" type="ORF">AVDCRST_MAG26-2227</name>
</gene>
<dbReference type="Gene3D" id="1.20.120.450">
    <property type="entry name" value="dinb family like domain"/>
    <property type="match status" value="1"/>
</dbReference>
<feature type="non-terminal residue" evidence="1">
    <location>
        <position position="58"/>
    </location>
</feature>
<reference evidence="1" key="1">
    <citation type="submission" date="2020-02" db="EMBL/GenBank/DDBJ databases">
        <authorList>
            <person name="Meier V. D."/>
        </authorList>
    </citation>
    <scope>NUCLEOTIDE SEQUENCE</scope>
    <source>
        <strain evidence="1">AVDCRST_MAG26</strain>
    </source>
</reference>
<proteinExistence type="predicted"/>
<name>A0A6J4IS83_9CHLR</name>
<protein>
    <submittedName>
        <fullName evidence="1">Uncharacterized protein</fullName>
    </submittedName>
</protein>
<dbReference type="AlphaFoldDB" id="A0A6J4IS83"/>
<accession>A0A6J4IS83</accession>
<dbReference type="EMBL" id="CADCTK010000510">
    <property type="protein sequence ID" value="CAA9258563.1"/>
    <property type="molecule type" value="Genomic_DNA"/>
</dbReference>
<evidence type="ECO:0000313" key="1">
    <source>
        <dbReference type="EMBL" id="CAA9258563.1"/>
    </source>
</evidence>
<organism evidence="1">
    <name type="scientific">uncultured Chloroflexia bacterium</name>
    <dbReference type="NCBI Taxonomy" id="1672391"/>
    <lineage>
        <taxon>Bacteria</taxon>
        <taxon>Bacillati</taxon>
        <taxon>Chloroflexota</taxon>
        <taxon>Chloroflexia</taxon>
        <taxon>environmental samples</taxon>
    </lineage>
</organism>